<dbReference type="PANTHER" id="PTHR47964:SF1">
    <property type="entry name" value="ATP-DEPENDENT DNA HELICASE HOMOLOG RECG, CHLOROPLASTIC"/>
    <property type="match status" value="1"/>
</dbReference>
<dbReference type="SUPFAM" id="SSF50249">
    <property type="entry name" value="Nucleic acid-binding proteins"/>
    <property type="match status" value="1"/>
</dbReference>
<comment type="caution">
    <text evidence="12">The sequence shown here is derived from an EMBL/GenBank/DDBJ whole genome shotgun (WGS) entry which is preliminary data.</text>
</comment>
<accession>K9ECV7</accession>
<dbReference type="CDD" id="cd04488">
    <property type="entry name" value="RecG_wedge_OBF"/>
    <property type="match status" value="1"/>
</dbReference>
<dbReference type="EMBL" id="AGWL01000008">
    <property type="protein sequence ID" value="EKU94508.1"/>
    <property type="molecule type" value="Genomic_DNA"/>
</dbReference>
<keyword evidence="1" id="KW-0547">Nucleotide-binding</keyword>
<dbReference type="HOGENOM" id="CLU_005122_7_1_11"/>
<evidence type="ECO:0000256" key="4">
    <source>
        <dbReference type="ARBA" id="ARBA00022806"/>
    </source>
</evidence>
<dbReference type="Proteomes" id="UP000009888">
    <property type="component" value="Unassembled WGS sequence"/>
</dbReference>
<dbReference type="SMART" id="SM00487">
    <property type="entry name" value="DEXDc"/>
    <property type="match status" value="1"/>
</dbReference>
<evidence type="ECO:0000259" key="10">
    <source>
        <dbReference type="PROSITE" id="PS51192"/>
    </source>
</evidence>
<dbReference type="InterPro" id="IPR027417">
    <property type="entry name" value="P-loop_NTPase"/>
</dbReference>
<dbReference type="InterPro" id="IPR014001">
    <property type="entry name" value="Helicase_ATP-bd"/>
</dbReference>
<dbReference type="RefSeq" id="WP_007001660.1">
    <property type="nucleotide sequence ID" value="NZ_JH992956.1"/>
</dbReference>
<evidence type="ECO:0000256" key="2">
    <source>
        <dbReference type="ARBA" id="ARBA00022763"/>
    </source>
</evidence>
<evidence type="ECO:0000256" key="6">
    <source>
        <dbReference type="ARBA" id="ARBA00023125"/>
    </source>
</evidence>
<dbReference type="Pfam" id="PF00271">
    <property type="entry name" value="Helicase_C"/>
    <property type="match status" value="1"/>
</dbReference>
<dbReference type="eggNOG" id="COG1200">
    <property type="taxonomic scope" value="Bacteria"/>
</dbReference>
<feature type="domain" description="Helicase ATP-binding" evidence="10">
    <location>
        <begin position="300"/>
        <end position="469"/>
    </location>
</feature>
<keyword evidence="7" id="KW-0234">DNA repair</keyword>
<keyword evidence="4 12" id="KW-0347">Helicase</keyword>
<evidence type="ECO:0000256" key="1">
    <source>
        <dbReference type="ARBA" id="ARBA00022741"/>
    </source>
</evidence>
<dbReference type="PROSITE" id="PS51192">
    <property type="entry name" value="HELICASE_ATP_BIND_1"/>
    <property type="match status" value="1"/>
</dbReference>
<dbReference type="GO" id="GO:0005524">
    <property type="term" value="F:ATP binding"/>
    <property type="evidence" value="ECO:0007669"/>
    <property type="project" value="UniProtKB-KW"/>
</dbReference>
<reference evidence="12 13" key="1">
    <citation type="submission" date="2012-09" db="EMBL/GenBank/DDBJ databases">
        <title>The Genome Sequence of Actinobaculum massiliae ACS-171-V-COL2.</title>
        <authorList>
            <consortium name="The Broad Institute Genome Sequencing Platform"/>
            <person name="Earl A."/>
            <person name="Ward D."/>
            <person name="Feldgarden M."/>
            <person name="Gevers D."/>
            <person name="Saerens B."/>
            <person name="Vaneechoutte M."/>
            <person name="Walker B."/>
            <person name="Young S.K."/>
            <person name="Zeng Q."/>
            <person name="Gargeya S."/>
            <person name="Fitzgerald M."/>
            <person name="Haas B."/>
            <person name="Abouelleil A."/>
            <person name="Alvarado L."/>
            <person name="Arachchi H.M."/>
            <person name="Berlin A."/>
            <person name="Chapman S.B."/>
            <person name="Goldberg J."/>
            <person name="Griggs A."/>
            <person name="Gujja S."/>
            <person name="Hansen M."/>
            <person name="Howarth C."/>
            <person name="Imamovic A."/>
            <person name="Larimer J."/>
            <person name="McCowen C."/>
            <person name="Montmayeur A."/>
            <person name="Murphy C."/>
            <person name="Neiman D."/>
            <person name="Pearson M."/>
            <person name="Priest M."/>
            <person name="Roberts A."/>
            <person name="Saif S."/>
            <person name="Shea T."/>
            <person name="Sisk P."/>
            <person name="Sykes S."/>
            <person name="Wortman J."/>
            <person name="Nusbaum C."/>
            <person name="Birren B."/>
        </authorList>
    </citation>
    <scope>NUCLEOTIDE SEQUENCE [LARGE SCALE GENOMIC DNA]</scope>
    <source>
        <strain evidence="13">ACS-171-V-Col2</strain>
    </source>
</reference>
<evidence type="ECO:0000256" key="5">
    <source>
        <dbReference type="ARBA" id="ARBA00022840"/>
    </source>
</evidence>
<dbReference type="Gene3D" id="2.40.50.140">
    <property type="entry name" value="Nucleic acid-binding proteins"/>
    <property type="match status" value="1"/>
</dbReference>
<dbReference type="SMART" id="SM00490">
    <property type="entry name" value="HELICc"/>
    <property type="match status" value="1"/>
</dbReference>
<dbReference type="Pfam" id="PF19833">
    <property type="entry name" value="RecG_dom3_C"/>
    <property type="match status" value="1"/>
</dbReference>
<evidence type="ECO:0000313" key="12">
    <source>
        <dbReference type="EMBL" id="EKU94508.1"/>
    </source>
</evidence>
<keyword evidence="6" id="KW-0238">DNA-binding</keyword>
<dbReference type="GO" id="GO:0003677">
    <property type="term" value="F:DNA binding"/>
    <property type="evidence" value="ECO:0007669"/>
    <property type="project" value="UniProtKB-KW"/>
</dbReference>
<dbReference type="InterPro" id="IPR033454">
    <property type="entry name" value="RecG_wedge"/>
</dbReference>
<dbReference type="Gene3D" id="3.40.50.300">
    <property type="entry name" value="P-loop containing nucleotide triphosphate hydrolases"/>
    <property type="match status" value="2"/>
</dbReference>
<evidence type="ECO:0000259" key="11">
    <source>
        <dbReference type="PROSITE" id="PS51194"/>
    </source>
</evidence>
<organism evidence="12 13">
    <name type="scientific">Actinobaculum massiliense ACS-171-V-Col2</name>
    <dbReference type="NCBI Taxonomy" id="883066"/>
    <lineage>
        <taxon>Bacteria</taxon>
        <taxon>Bacillati</taxon>
        <taxon>Actinomycetota</taxon>
        <taxon>Actinomycetes</taxon>
        <taxon>Actinomycetales</taxon>
        <taxon>Actinomycetaceae</taxon>
        <taxon>Actinobaculum</taxon>
    </lineage>
</organism>
<dbReference type="GO" id="GO:0003678">
    <property type="term" value="F:DNA helicase activity"/>
    <property type="evidence" value="ECO:0007669"/>
    <property type="project" value="TreeGrafter"/>
</dbReference>
<dbReference type="PANTHER" id="PTHR47964">
    <property type="entry name" value="ATP-DEPENDENT DNA HELICASE HOMOLOG RECG, CHLOROPLASTIC"/>
    <property type="match status" value="1"/>
</dbReference>
<dbReference type="STRING" id="202789.GCA_001457435_00651"/>
<dbReference type="PROSITE" id="PS51194">
    <property type="entry name" value="HELICASE_CTER"/>
    <property type="match status" value="1"/>
</dbReference>
<keyword evidence="5" id="KW-0067">ATP-binding</keyword>
<dbReference type="PATRIC" id="fig|883066.3.peg.1518"/>
<dbReference type="Pfam" id="PF00270">
    <property type="entry name" value="DEAD"/>
    <property type="match status" value="1"/>
</dbReference>
<dbReference type="GO" id="GO:0016787">
    <property type="term" value="F:hydrolase activity"/>
    <property type="evidence" value="ECO:0007669"/>
    <property type="project" value="UniProtKB-KW"/>
</dbReference>
<keyword evidence="3" id="KW-0378">Hydrolase</keyword>
<dbReference type="SUPFAM" id="SSF52540">
    <property type="entry name" value="P-loop containing nucleoside triphosphate hydrolases"/>
    <property type="match status" value="2"/>
</dbReference>
<evidence type="ECO:0000256" key="8">
    <source>
        <dbReference type="ARBA" id="ARBA00049819"/>
    </source>
</evidence>
<dbReference type="InterPro" id="IPR045562">
    <property type="entry name" value="RecG_dom3_C"/>
</dbReference>
<dbReference type="InterPro" id="IPR001650">
    <property type="entry name" value="Helicase_C-like"/>
</dbReference>
<name>K9ECV7_9ACTO</name>
<gene>
    <name evidence="12" type="ORF">HMPREF9233_01455</name>
</gene>
<keyword evidence="2" id="KW-0227">DNA damage</keyword>
<dbReference type="InterPro" id="IPR011545">
    <property type="entry name" value="DEAD/DEAH_box_helicase_dom"/>
</dbReference>
<keyword evidence="13" id="KW-1185">Reference proteome</keyword>
<evidence type="ECO:0000313" key="13">
    <source>
        <dbReference type="Proteomes" id="UP000009888"/>
    </source>
</evidence>
<dbReference type="InterPro" id="IPR047112">
    <property type="entry name" value="RecG/Mfd"/>
</dbReference>
<evidence type="ECO:0000256" key="7">
    <source>
        <dbReference type="ARBA" id="ARBA00023204"/>
    </source>
</evidence>
<feature type="domain" description="Helicase C-terminal" evidence="11">
    <location>
        <begin position="526"/>
        <end position="672"/>
    </location>
</feature>
<dbReference type="InterPro" id="IPR012340">
    <property type="entry name" value="NA-bd_OB-fold"/>
</dbReference>
<evidence type="ECO:0000256" key="9">
    <source>
        <dbReference type="SAM" id="MobiDB-lite"/>
    </source>
</evidence>
<evidence type="ECO:0000256" key="3">
    <source>
        <dbReference type="ARBA" id="ARBA00022801"/>
    </source>
</evidence>
<feature type="region of interest" description="Disordered" evidence="9">
    <location>
        <begin position="520"/>
        <end position="544"/>
    </location>
</feature>
<dbReference type="AlphaFoldDB" id="K9ECV7"/>
<dbReference type="Pfam" id="PF17191">
    <property type="entry name" value="RecG_wedge"/>
    <property type="match status" value="1"/>
</dbReference>
<dbReference type="GO" id="GO:0006281">
    <property type="term" value="P:DNA repair"/>
    <property type="evidence" value="ECO:0007669"/>
    <property type="project" value="UniProtKB-KW"/>
</dbReference>
<protein>
    <recommendedName>
        <fullName evidence="8">Probable DNA 3'-5' helicase RecG</fullName>
    </recommendedName>
</protein>
<sequence length="744" mass="80179">MKDAKAQADVRNSAVVSDSWTALSTPLWRSLGKRTAQQLEKIGLETVADLIYHFPFRYATRGQLLPIRALRDGEAVTVIARVLDTNLRPMNARRGFILNVRISDGEQILELTFFGKSARPLKYHESRLLPGTVAIFSGTVSSYRGQLQLTHPDYELTDGYVDPERITRPIPIYHASVKMPSWKIQRAVATVLPSLSAGDLLDPLPPAYRAAHGLPELYAAIHQLHEPANAGEWARARERMKHEEAFVLQAALAQRAARMHRQETRRYPKISGGILDAFDARLPFTLTAGQRQVGEEIARDLAAPSPMQRLLEGDVGSGKTIVALRAMLQVIDGGGQAALLAPTEVLAQQHLRSIQSLLGDLDAGGQLGAPEHATRVELLTGSMTAGERRKALARLASGQAGIVVGTHALLSDDVQLPFLGLAVVDEQHRFGVDQRERLARGIHTLVMTATPIPRTLAMTIFGDLEISTLRESPGGRAGISTTLVPSQNGPWMARAWQRAREEIDAGGRVYVVCPRIGDEAEGPAPSAEQSTAPSPADGEASELASVEETAERLAALPQLAGVQIGTLHGRMGADEKLERMREFASGAAPLLVATTVIEVGVDVPEATMMIILDADRFGLSQLHQLRGRIGRGTKPGVCLAVSDAPAGSLAARRLEAFASTTDGFALAEKDMELRDEGDVLGSQQAGGHSHLRFLSVVRDSDIATQARLGAQAVIAADPELSEHGALAQAIARLDTERAEYLERG</sequence>
<proteinExistence type="predicted"/>